<organism evidence="4 5">
    <name type="scientific">Tautonia plasticadhaerens</name>
    <dbReference type="NCBI Taxonomy" id="2527974"/>
    <lineage>
        <taxon>Bacteria</taxon>
        <taxon>Pseudomonadati</taxon>
        <taxon>Planctomycetota</taxon>
        <taxon>Planctomycetia</taxon>
        <taxon>Isosphaerales</taxon>
        <taxon>Isosphaeraceae</taxon>
        <taxon>Tautonia</taxon>
    </lineage>
</organism>
<dbReference type="OrthoDB" id="220004at2"/>
<dbReference type="PROSITE" id="PS50005">
    <property type="entry name" value="TPR"/>
    <property type="match status" value="1"/>
</dbReference>
<evidence type="ECO:0000256" key="3">
    <source>
        <dbReference type="PROSITE-ProRule" id="PRU00339"/>
    </source>
</evidence>
<accession>A0A518H8E2</accession>
<evidence type="ECO:0000256" key="2">
    <source>
        <dbReference type="ARBA" id="ARBA00022803"/>
    </source>
</evidence>
<keyword evidence="1" id="KW-0677">Repeat</keyword>
<keyword evidence="2 3" id="KW-0802">TPR repeat</keyword>
<evidence type="ECO:0000313" key="5">
    <source>
        <dbReference type="Proteomes" id="UP000317835"/>
    </source>
</evidence>
<dbReference type="PANTHER" id="PTHR45586:SF1">
    <property type="entry name" value="LIPOPOLYSACCHARIDE ASSEMBLY PROTEIN B"/>
    <property type="match status" value="1"/>
</dbReference>
<dbReference type="KEGG" id="tpla:ElP_50510"/>
<dbReference type="InterPro" id="IPR051012">
    <property type="entry name" value="CellSynth/LPSAsmb/PSIAsmb"/>
</dbReference>
<feature type="repeat" description="TPR" evidence="3">
    <location>
        <begin position="1444"/>
        <end position="1477"/>
    </location>
</feature>
<gene>
    <name evidence="4" type="ORF">ElP_50510</name>
</gene>
<sequence>MSVRWKPLIVLSGLFVAVALCGLLAFVFVSGQADAEEILAQARAAKEEGRFEEAEIYFLQASQVDPRRAETHRELSGFYDEWLSRAEPSKRPHLQGLRLRHLLEATKYDKTALEPRRALLAESLSGDNPAEQAHWAREVIALAPDDADALYVLAAEALDATPANVTEAGRIFETLKKVAPGRDRTNWIEARIAQASQDVASLDRILAQAAGAGPAEGDEELDQLCRLRLLVLGLERAEAVEAQAPILSRIQGQADLILDQTDLQANRVVELHRLSKRVRDALVLADADSAEDRWKALADSIDRGFKVTLEGDEELGLWVHQAFAEHLNLRGDRGRCLEVIQTALTPEVLKDASLQDDVMRMRETAIKAALADTNDADRFAKAGPHIEALIAGTRPEYQGLGHLFQGAIGLERSGLTGPGTKAERPEQGKALIAARSHLREATVKLPNVVMAKALYGIALMMSGETGLGRQHLLQAQRAEEVRPGTLEPRYQIWAAWSLLEAEYPEEAERIVNRLVGSADRDPSLAALAGTIRLLQGEIARGRRSTRDLEVARTAYSSALVDGEDVPPAVSLRLAELTIAMDGPEAGLAQLDMLRERGEGTPTLEALAVSTLIDLERIDEATATLDRARAQYPADPQLAVLDAAILLMQEQAEQAEQVLAAFLAEHPDELTVIETRARILASPQLNRVDEARSILSEAAERSGVTSPLIQLAMLDIVREDYDAASETVGTIRSRWPEASAADLLDAQICIGRRDYPGASRAFDAALKKDPSNKVALFWNAQLDAANGSAARAAEVLQAILRDHPVKELKDGVTLSTAAEWSLAELSMESRDFDAAIARLQSIVEDGTSESMTRAARWRLIAARAHKGDWPEAKKELIALLNEPDSTIDERVQAADFFRQNGESALAGKLVDQVLDHKPGHSGAVVLKAYLLDEEGRTAEAVDRLRSAIELGEQPPAVYLMLAAFAAEGDATEDTISGVRATLEDGLEVHPDSIDLTRTIYELIRDSEGVDAALAFAEEKAEGESDGDQLRRLLVDLYTREGRLDEAESLVETLLDATPMNARLASGLITIVSSKAVRAAREDRRKDEVELNGRTLALLQEFRERFPDDLRFPQAESELAMRQGDYARAEAVARQVEQINPDSPIGPLLRAQAYRDQGFDDRAIQAYCDALDQNAHRDDIRLVLGQLLLSVGRADEARVESERILERSPSMGTALLLKAASIVAQSGTAEQVAARQDEALALLRKAVEGDPLFSGAYLEIARIEHLRGNTPAAVATMHAAREAIPGDDQILSDLVRYLVLPPVDGSASGEGLVAEAEQIARNAGDGDTSGSVSLALALGFHRGGRPDLAQPWAERASGLLENPMVFTTHGDILLSHAESQDDPGRARGLLEEAVAMYDKVLAIDSKSIEAINNKAWILHRHFKQDREALELAEGLLGRVERRTLPAEFFDTLGSIQQAVGRQKDAEESFSEGLKQSPDLAVLNFHMGRLIAEDRERSARAGQYLARAWEARGQLSPEEIEELQTLRDRVGG</sequence>
<dbReference type="Proteomes" id="UP000317835">
    <property type="component" value="Chromosome"/>
</dbReference>
<dbReference type="Pfam" id="PF13432">
    <property type="entry name" value="TPR_16"/>
    <property type="match status" value="3"/>
</dbReference>
<protein>
    <submittedName>
        <fullName evidence="4">Tetratricopeptide repeat protein</fullName>
    </submittedName>
</protein>
<evidence type="ECO:0000256" key="1">
    <source>
        <dbReference type="ARBA" id="ARBA00022737"/>
    </source>
</evidence>
<dbReference type="SUPFAM" id="SSF48452">
    <property type="entry name" value="TPR-like"/>
    <property type="match status" value="3"/>
</dbReference>
<dbReference type="Gene3D" id="1.25.40.10">
    <property type="entry name" value="Tetratricopeptide repeat domain"/>
    <property type="match status" value="6"/>
</dbReference>
<dbReference type="PANTHER" id="PTHR45586">
    <property type="entry name" value="TPR REPEAT-CONTAINING PROTEIN PA4667"/>
    <property type="match status" value="1"/>
</dbReference>
<dbReference type="EMBL" id="CP036426">
    <property type="protein sequence ID" value="QDV37118.1"/>
    <property type="molecule type" value="Genomic_DNA"/>
</dbReference>
<dbReference type="SMART" id="SM00028">
    <property type="entry name" value="TPR"/>
    <property type="match status" value="6"/>
</dbReference>
<evidence type="ECO:0000313" key="4">
    <source>
        <dbReference type="EMBL" id="QDV37118.1"/>
    </source>
</evidence>
<reference evidence="4 5" key="1">
    <citation type="submission" date="2019-02" db="EMBL/GenBank/DDBJ databases">
        <title>Deep-cultivation of Planctomycetes and their phenomic and genomic characterization uncovers novel biology.</title>
        <authorList>
            <person name="Wiegand S."/>
            <person name="Jogler M."/>
            <person name="Boedeker C."/>
            <person name="Pinto D."/>
            <person name="Vollmers J."/>
            <person name="Rivas-Marin E."/>
            <person name="Kohn T."/>
            <person name="Peeters S.H."/>
            <person name="Heuer A."/>
            <person name="Rast P."/>
            <person name="Oberbeckmann S."/>
            <person name="Bunk B."/>
            <person name="Jeske O."/>
            <person name="Meyerdierks A."/>
            <person name="Storesund J.E."/>
            <person name="Kallscheuer N."/>
            <person name="Luecker S."/>
            <person name="Lage O.M."/>
            <person name="Pohl T."/>
            <person name="Merkel B.J."/>
            <person name="Hornburger P."/>
            <person name="Mueller R.-W."/>
            <person name="Bruemmer F."/>
            <person name="Labrenz M."/>
            <person name="Spormann A.M."/>
            <person name="Op den Camp H."/>
            <person name="Overmann J."/>
            <person name="Amann R."/>
            <person name="Jetten M.S.M."/>
            <person name="Mascher T."/>
            <person name="Medema M.H."/>
            <person name="Devos D.P."/>
            <person name="Kaster A.-K."/>
            <person name="Ovreas L."/>
            <person name="Rohde M."/>
            <person name="Galperin M.Y."/>
            <person name="Jogler C."/>
        </authorList>
    </citation>
    <scope>NUCLEOTIDE SEQUENCE [LARGE SCALE GENOMIC DNA]</scope>
    <source>
        <strain evidence="4 5">ElP</strain>
    </source>
</reference>
<dbReference type="RefSeq" id="WP_145274463.1">
    <property type="nucleotide sequence ID" value="NZ_CP036426.1"/>
</dbReference>
<keyword evidence="5" id="KW-1185">Reference proteome</keyword>
<name>A0A518H8E2_9BACT</name>
<dbReference type="InterPro" id="IPR011990">
    <property type="entry name" value="TPR-like_helical_dom_sf"/>
</dbReference>
<dbReference type="InterPro" id="IPR019734">
    <property type="entry name" value="TPR_rpt"/>
</dbReference>
<proteinExistence type="predicted"/>